<protein>
    <submittedName>
        <fullName evidence="2">Uncharacterized protein</fullName>
    </submittedName>
</protein>
<proteinExistence type="predicted"/>
<organism evidence="2 3">
    <name type="scientific">Cryomyces minteri</name>
    <dbReference type="NCBI Taxonomy" id="331657"/>
    <lineage>
        <taxon>Eukaryota</taxon>
        <taxon>Fungi</taxon>
        <taxon>Dikarya</taxon>
        <taxon>Ascomycota</taxon>
        <taxon>Pezizomycotina</taxon>
        <taxon>Dothideomycetes</taxon>
        <taxon>Dothideomycetes incertae sedis</taxon>
        <taxon>Cryomyces</taxon>
    </lineage>
</organism>
<feature type="region of interest" description="Disordered" evidence="1">
    <location>
        <begin position="31"/>
        <end position="66"/>
    </location>
</feature>
<reference evidence="2 3" key="1">
    <citation type="submission" date="2017-03" db="EMBL/GenBank/DDBJ databases">
        <title>Genomes of endolithic fungi from Antarctica.</title>
        <authorList>
            <person name="Coleine C."/>
            <person name="Masonjones S."/>
            <person name="Stajich J.E."/>
        </authorList>
    </citation>
    <scope>NUCLEOTIDE SEQUENCE [LARGE SCALE GENOMIC DNA]</scope>
    <source>
        <strain evidence="2 3">CCFEE 5187</strain>
    </source>
</reference>
<dbReference type="EMBL" id="NAJN01001204">
    <property type="protein sequence ID" value="TKA64925.1"/>
    <property type="molecule type" value="Genomic_DNA"/>
</dbReference>
<accession>A0A4U0WTC2</accession>
<evidence type="ECO:0000256" key="1">
    <source>
        <dbReference type="SAM" id="MobiDB-lite"/>
    </source>
</evidence>
<name>A0A4U0WTC2_9PEZI</name>
<gene>
    <name evidence="2" type="ORF">B0A49_07797</name>
</gene>
<comment type="caution">
    <text evidence="2">The sequence shown here is derived from an EMBL/GenBank/DDBJ whole genome shotgun (WGS) entry which is preliminary data.</text>
</comment>
<dbReference type="Proteomes" id="UP000308768">
    <property type="component" value="Unassembled WGS sequence"/>
</dbReference>
<evidence type="ECO:0000313" key="2">
    <source>
        <dbReference type="EMBL" id="TKA64925.1"/>
    </source>
</evidence>
<dbReference type="AlphaFoldDB" id="A0A4U0WTC2"/>
<evidence type="ECO:0000313" key="3">
    <source>
        <dbReference type="Proteomes" id="UP000308768"/>
    </source>
</evidence>
<sequence>MSEEEELDDEWGITELHETLSAKVRGRETARGYEEEVGGPKQVKTVRNEQDTKIHGASPPEVDAPAAVDNAESTFATEEASQYIPLLERAADPQAQQEQEPNGTKSVLRASLALIELVRKACIQSLGSRPPVAVRSVVYAGTPAIRKLKQ</sequence>
<keyword evidence="3" id="KW-1185">Reference proteome</keyword>